<gene>
    <name evidence="8" type="ORF">Fcan01_00585</name>
</gene>
<evidence type="ECO:0000256" key="1">
    <source>
        <dbReference type="ARBA" id="ARBA00010617"/>
    </source>
</evidence>
<dbReference type="InterPro" id="IPR036396">
    <property type="entry name" value="Cyt_P450_sf"/>
</dbReference>
<dbReference type="PANTHER" id="PTHR24300">
    <property type="entry name" value="CYTOCHROME P450 508A4-RELATED"/>
    <property type="match status" value="1"/>
</dbReference>
<dbReference type="GO" id="GO:0005506">
    <property type="term" value="F:iron ion binding"/>
    <property type="evidence" value="ECO:0007669"/>
    <property type="project" value="InterPro"/>
</dbReference>
<evidence type="ECO:0000256" key="2">
    <source>
        <dbReference type="ARBA" id="ARBA00022723"/>
    </source>
</evidence>
<keyword evidence="9" id="KW-1185">Reference proteome</keyword>
<dbReference type="InterPro" id="IPR001128">
    <property type="entry name" value="Cyt_P450"/>
</dbReference>
<dbReference type="GO" id="GO:0016712">
    <property type="term" value="F:oxidoreductase activity, acting on paired donors, with incorporation or reduction of molecular oxygen, reduced flavin or flavoprotein as one donor, and incorporation of one atom of oxygen"/>
    <property type="evidence" value="ECO:0007669"/>
    <property type="project" value="TreeGrafter"/>
</dbReference>
<keyword evidence="4 6" id="KW-0503">Monooxygenase</keyword>
<dbReference type="EMBL" id="LNIX01000001">
    <property type="protein sequence ID" value="OXA64296.1"/>
    <property type="molecule type" value="Genomic_DNA"/>
</dbReference>
<dbReference type="PRINTS" id="PR00385">
    <property type="entry name" value="P450"/>
</dbReference>
<evidence type="ECO:0000256" key="7">
    <source>
        <dbReference type="SAM" id="Phobius"/>
    </source>
</evidence>
<keyword evidence="7" id="KW-0812">Transmembrane</keyword>
<dbReference type="GO" id="GO:0005737">
    <property type="term" value="C:cytoplasm"/>
    <property type="evidence" value="ECO:0007669"/>
    <property type="project" value="TreeGrafter"/>
</dbReference>
<evidence type="ECO:0000256" key="3">
    <source>
        <dbReference type="ARBA" id="ARBA00023004"/>
    </source>
</evidence>
<dbReference type="Pfam" id="PF00067">
    <property type="entry name" value="p450"/>
    <property type="match status" value="1"/>
</dbReference>
<dbReference type="InterPro" id="IPR002401">
    <property type="entry name" value="Cyt_P450_E_grp-I"/>
</dbReference>
<protein>
    <submittedName>
        <fullName evidence="8">Cytochrome P450 2J6</fullName>
    </submittedName>
</protein>
<dbReference type="SUPFAM" id="SSF48264">
    <property type="entry name" value="Cytochrome P450"/>
    <property type="match status" value="1"/>
</dbReference>
<dbReference type="STRING" id="158441.A0A226F5Y8"/>
<keyword evidence="5 6" id="KW-0349">Heme</keyword>
<comment type="cofactor">
    <cofactor evidence="5">
        <name>heme</name>
        <dbReference type="ChEBI" id="CHEBI:30413"/>
    </cofactor>
</comment>
<dbReference type="PANTHER" id="PTHR24300:SF375">
    <property type="entry name" value="CYTOCHROME P450 FAMILY"/>
    <property type="match status" value="1"/>
</dbReference>
<dbReference type="Proteomes" id="UP000198287">
    <property type="component" value="Unassembled WGS sequence"/>
</dbReference>
<dbReference type="PRINTS" id="PR00463">
    <property type="entry name" value="EP450I"/>
</dbReference>
<evidence type="ECO:0000256" key="6">
    <source>
        <dbReference type="RuleBase" id="RU000461"/>
    </source>
</evidence>
<dbReference type="InterPro" id="IPR050182">
    <property type="entry name" value="Cytochrome_P450_fam2"/>
</dbReference>
<feature type="binding site" description="axial binding residue" evidence="5">
    <location>
        <position position="434"/>
    </location>
    <ligand>
        <name>heme</name>
        <dbReference type="ChEBI" id="CHEBI:30413"/>
    </ligand>
    <ligandPart>
        <name>Fe</name>
        <dbReference type="ChEBI" id="CHEBI:18248"/>
    </ligandPart>
</feature>
<evidence type="ECO:0000313" key="9">
    <source>
        <dbReference type="Proteomes" id="UP000198287"/>
    </source>
</evidence>
<keyword evidence="7" id="KW-1133">Transmembrane helix</keyword>
<dbReference type="PROSITE" id="PS00086">
    <property type="entry name" value="CYTOCHROME_P450"/>
    <property type="match status" value="1"/>
</dbReference>
<dbReference type="OrthoDB" id="2789670at2759"/>
<keyword evidence="7" id="KW-0472">Membrane</keyword>
<name>A0A226F5Y8_FOLCA</name>
<sequence>MLWECVSILAFAGISVILILEVFRRPKNFPPGPSRIWSTMAQFKKNPLGALMLCKEKYGPVVGLKIGEFRVVILNDPADITKAFGNKSLNSRPPFLPAMIYVGGENHGTLTSSDEVWKAVRNCMVKSMGSLHTSPINGEASLTLSHDMEPLKELLERLSNPVSKEKLSLAELRSKLYIPIANHVWHVLTGEEIPEENKAGLQQQLVALQKALWQPISSPVWFLPTSAKRLPSTRTLLQEIKKAVDPLHAMVEEMVQETQKNGDDDSKTFSQAFLRGCRSYPCLRGYEAVHLKGAFFTLWHTAAETVGNLMAWTILWLSLYPEVQRKLAQELGQTDILDLMSLPYARAVIQEVLRLSSTAPFANFHWSVEDYKLGNGMVIPKGTVVIGNLFGVHHDPSVWPDVEVFRPERFLENEGGEENRAKVLLPFSAGLRTCPGQNFARNFILYALSQVLKDFQFSWDPQQARPTPEEIMDKSLVSIFRFVPDFKIVVRKREE</sequence>
<keyword evidence="3 5" id="KW-0408">Iron</keyword>
<comment type="similarity">
    <text evidence="1 6">Belongs to the cytochrome P450 family.</text>
</comment>
<keyword evidence="6" id="KW-0560">Oxidoreductase</keyword>
<evidence type="ECO:0000256" key="5">
    <source>
        <dbReference type="PIRSR" id="PIRSR602401-1"/>
    </source>
</evidence>
<comment type="caution">
    <text evidence="8">The sequence shown here is derived from an EMBL/GenBank/DDBJ whole genome shotgun (WGS) entry which is preliminary data.</text>
</comment>
<keyword evidence="2 5" id="KW-0479">Metal-binding</keyword>
<proteinExistence type="inferred from homology"/>
<dbReference type="InterPro" id="IPR017972">
    <property type="entry name" value="Cyt_P450_CS"/>
</dbReference>
<feature type="transmembrane region" description="Helical" evidence="7">
    <location>
        <begin position="6"/>
        <end position="23"/>
    </location>
</feature>
<organism evidence="8 9">
    <name type="scientific">Folsomia candida</name>
    <name type="common">Springtail</name>
    <dbReference type="NCBI Taxonomy" id="158441"/>
    <lineage>
        <taxon>Eukaryota</taxon>
        <taxon>Metazoa</taxon>
        <taxon>Ecdysozoa</taxon>
        <taxon>Arthropoda</taxon>
        <taxon>Hexapoda</taxon>
        <taxon>Collembola</taxon>
        <taxon>Entomobryomorpha</taxon>
        <taxon>Isotomoidea</taxon>
        <taxon>Isotomidae</taxon>
        <taxon>Proisotominae</taxon>
        <taxon>Folsomia</taxon>
    </lineage>
</organism>
<dbReference type="Gene3D" id="1.10.630.10">
    <property type="entry name" value="Cytochrome P450"/>
    <property type="match status" value="1"/>
</dbReference>
<evidence type="ECO:0000256" key="4">
    <source>
        <dbReference type="ARBA" id="ARBA00023033"/>
    </source>
</evidence>
<dbReference type="GO" id="GO:0006082">
    <property type="term" value="P:organic acid metabolic process"/>
    <property type="evidence" value="ECO:0007669"/>
    <property type="project" value="TreeGrafter"/>
</dbReference>
<dbReference type="GO" id="GO:0006805">
    <property type="term" value="P:xenobiotic metabolic process"/>
    <property type="evidence" value="ECO:0007669"/>
    <property type="project" value="TreeGrafter"/>
</dbReference>
<dbReference type="GO" id="GO:0020037">
    <property type="term" value="F:heme binding"/>
    <property type="evidence" value="ECO:0007669"/>
    <property type="project" value="InterPro"/>
</dbReference>
<dbReference type="AlphaFoldDB" id="A0A226F5Y8"/>
<accession>A0A226F5Y8</accession>
<reference evidence="8 9" key="1">
    <citation type="submission" date="2015-12" db="EMBL/GenBank/DDBJ databases">
        <title>The genome of Folsomia candida.</title>
        <authorList>
            <person name="Faddeeva A."/>
            <person name="Derks M.F."/>
            <person name="Anvar Y."/>
            <person name="Smit S."/>
            <person name="Van Straalen N."/>
            <person name="Roelofs D."/>
        </authorList>
    </citation>
    <scope>NUCLEOTIDE SEQUENCE [LARGE SCALE GENOMIC DNA]</scope>
    <source>
        <strain evidence="8 9">VU population</strain>
        <tissue evidence="8">Whole body</tissue>
    </source>
</reference>
<dbReference type="OMA" id="HNCALEV"/>
<evidence type="ECO:0000313" key="8">
    <source>
        <dbReference type="EMBL" id="OXA64296.1"/>
    </source>
</evidence>